<dbReference type="EMBL" id="JAICCF010000003">
    <property type="protein sequence ID" value="MBW8685596.1"/>
    <property type="molecule type" value="Genomic_DNA"/>
</dbReference>
<feature type="transmembrane region" description="Helical" evidence="1">
    <location>
        <begin position="36"/>
        <end position="56"/>
    </location>
</feature>
<evidence type="ECO:0000313" key="3">
    <source>
        <dbReference type="Proteomes" id="UP000812961"/>
    </source>
</evidence>
<sequence>MGFDIKLFRLLNGIGIFITGAMLLFSLLGMLQSGDLLIFMPLLFLGGTFYHGILAGSLRKSLQYPEVPLKDSTLVRLQALSFFPIMIGLVVISSVTKLNDPEIRDMLVSGLEKQAAEQKQTLPDGYLYSVLNFGQIMMTTYGVILIGNAVLAMFYMKQWKDRQEEKDHKDQQEGQDDIGI</sequence>
<gene>
    <name evidence="2" type="ORF">K1Y79_14750</name>
</gene>
<evidence type="ECO:0008006" key="4">
    <source>
        <dbReference type="Google" id="ProtNLM"/>
    </source>
</evidence>
<feature type="transmembrane region" description="Helical" evidence="1">
    <location>
        <begin position="7"/>
        <end position="30"/>
    </location>
</feature>
<feature type="transmembrane region" description="Helical" evidence="1">
    <location>
        <begin position="136"/>
        <end position="156"/>
    </location>
</feature>
<organism evidence="2 3">
    <name type="scientific">Chitinophaga rhizophila</name>
    <dbReference type="NCBI Taxonomy" id="2866212"/>
    <lineage>
        <taxon>Bacteria</taxon>
        <taxon>Pseudomonadati</taxon>
        <taxon>Bacteroidota</taxon>
        <taxon>Chitinophagia</taxon>
        <taxon>Chitinophagales</taxon>
        <taxon>Chitinophagaceae</taxon>
        <taxon>Chitinophaga</taxon>
    </lineage>
</organism>
<protein>
    <recommendedName>
        <fullName evidence="4">DUF4199 domain-containing protein</fullName>
    </recommendedName>
</protein>
<accession>A0ABS7GDU8</accession>
<evidence type="ECO:0000256" key="1">
    <source>
        <dbReference type="SAM" id="Phobius"/>
    </source>
</evidence>
<name>A0ABS7GDU8_9BACT</name>
<keyword evidence="1" id="KW-1133">Transmembrane helix</keyword>
<dbReference type="RefSeq" id="WP_220250933.1">
    <property type="nucleotide sequence ID" value="NZ_JAICCF010000003.1"/>
</dbReference>
<reference evidence="2 3" key="1">
    <citation type="submission" date="2021-08" db="EMBL/GenBank/DDBJ databases">
        <title>The genome sequence of Chitinophaga sp. B61.</title>
        <authorList>
            <person name="Zhang X."/>
        </authorList>
    </citation>
    <scope>NUCLEOTIDE SEQUENCE [LARGE SCALE GENOMIC DNA]</scope>
    <source>
        <strain evidence="2 3">B61</strain>
    </source>
</reference>
<feature type="transmembrane region" description="Helical" evidence="1">
    <location>
        <begin position="77"/>
        <end position="96"/>
    </location>
</feature>
<proteinExistence type="predicted"/>
<keyword evidence="1" id="KW-0472">Membrane</keyword>
<keyword evidence="3" id="KW-1185">Reference proteome</keyword>
<keyword evidence="1" id="KW-0812">Transmembrane</keyword>
<dbReference type="Proteomes" id="UP000812961">
    <property type="component" value="Unassembled WGS sequence"/>
</dbReference>
<comment type="caution">
    <text evidence="2">The sequence shown here is derived from an EMBL/GenBank/DDBJ whole genome shotgun (WGS) entry which is preliminary data.</text>
</comment>
<evidence type="ECO:0000313" key="2">
    <source>
        <dbReference type="EMBL" id="MBW8685596.1"/>
    </source>
</evidence>